<name>C6HY35_9BACT</name>
<keyword evidence="3" id="KW-1185">Reference proteome</keyword>
<dbReference type="Proteomes" id="UP000009374">
    <property type="component" value="Unassembled WGS sequence"/>
</dbReference>
<protein>
    <submittedName>
        <fullName evidence="2">Uncharacterized protein</fullName>
    </submittedName>
</protein>
<proteinExistence type="predicted"/>
<reference evidence="2 3" key="1">
    <citation type="journal article" date="2009" name="Appl. Environ. Microbiol.">
        <title>Community genomic and proteomic analyses of chemoautotrophic iron-oxidizing "Leptospirillum rubarum" (Group II) and "Leptospirillum ferrodiazotrophum" (Group III) bacteria in acid mine drainage biofilms.</title>
        <authorList>
            <person name="Goltsman D.S."/>
            <person name="Denef V.J."/>
            <person name="Singer S.W."/>
            <person name="VerBerkmoes N.C."/>
            <person name="Lefsrud M."/>
            <person name="Mueller R.S."/>
            <person name="Dick G.J."/>
            <person name="Sun C.L."/>
            <person name="Wheeler K.E."/>
            <person name="Zemla A."/>
            <person name="Baker B.J."/>
            <person name="Hauser L."/>
            <person name="Land M."/>
            <person name="Shah M.B."/>
            <person name="Thelen M.P."/>
            <person name="Hettich R.L."/>
            <person name="Banfield J.F."/>
        </authorList>
    </citation>
    <scope>NUCLEOTIDE SEQUENCE [LARGE SCALE GENOMIC DNA]</scope>
</reference>
<feature type="region of interest" description="Disordered" evidence="1">
    <location>
        <begin position="1"/>
        <end position="33"/>
    </location>
</feature>
<dbReference type="EMBL" id="GG693877">
    <property type="protein sequence ID" value="EES52480.1"/>
    <property type="molecule type" value="Genomic_DNA"/>
</dbReference>
<accession>C6HY35</accession>
<evidence type="ECO:0000313" key="2">
    <source>
        <dbReference type="EMBL" id="EES52480.1"/>
    </source>
</evidence>
<dbReference type="AlphaFoldDB" id="C6HY35"/>
<feature type="compositionally biased region" description="Basic residues" evidence="1">
    <location>
        <begin position="63"/>
        <end position="78"/>
    </location>
</feature>
<evidence type="ECO:0000256" key="1">
    <source>
        <dbReference type="SAM" id="MobiDB-lite"/>
    </source>
</evidence>
<organism evidence="2 3">
    <name type="scientific">Leptospirillum ferrodiazotrophum</name>
    <dbReference type="NCBI Taxonomy" id="412449"/>
    <lineage>
        <taxon>Bacteria</taxon>
        <taxon>Pseudomonadati</taxon>
        <taxon>Nitrospirota</taxon>
        <taxon>Nitrospiria</taxon>
        <taxon>Nitrospirales</taxon>
        <taxon>Nitrospiraceae</taxon>
        <taxon>Leptospirillum</taxon>
    </lineage>
</organism>
<gene>
    <name evidence="2" type="ORF">UBAL3_94170086</name>
</gene>
<evidence type="ECO:0000313" key="3">
    <source>
        <dbReference type="Proteomes" id="UP000009374"/>
    </source>
</evidence>
<sequence length="87" mass="9920">MRAESALEPFKGGRGEEFHPPSGDNQGVRKENPVRKIGISSLHPSWEGRTQIQFRFLGDIRFPKIRPSPHAKSKRKKGQERDQGLFP</sequence>
<feature type="region of interest" description="Disordered" evidence="1">
    <location>
        <begin position="63"/>
        <end position="87"/>
    </location>
</feature>
<feature type="compositionally biased region" description="Basic and acidic residues" evidence="1">
    <location>
        <begin position="1"/>
        <end position="19"/>
    </location>
</feature>